<gene>
    <name evidence="3" type="ORF">BWD09_07890</name>
</gene>
<feature type="coiled-coil region" evidence="1">
    <location>
        <begin position="87"/>
        <end position="121"/>
    </location>
</feature>
<dbReference type="Proteomes" id="UP000193118">
    <property type="component" value="Unassembled WGS sequence"/>
</dbReference>
<evidence type="ECO:0000313" key="3">
    <source>
        <dbReference type="EMBL" id="OSI16086.1"/>
    </source>
</evidence>
<name>A0A1X3D8F7_9NEIS</name>
<reference evidence="4" key="1">
    <citation type="submission" date="2017-01" db="EMBL/GenBank/DDBJ databases">
        <authorList>
            <person name="Wolfgang W.J."/>
            <person name="Cole J."/>
            <person name="Wroblewski D."/>
            <person name="Mcginnis J."/>
            <person name="Musser K.A."/>
        </authorList>
    </citation>
    <scope>NUCLEOTIDE SEQUENCE [LARGE SCALE GENOMIC DNA]</scope>
    <source>
        <strain evidence="4">DSM 19151</strain>
    </source>
</reference>
<evidence type="ECO:0000256" key="2">
    <source>
        <dbReference type="SAM" id="MobiDB-lite"/>
    </source>
</evidence>
<feature type="region of interest" description="Disordered" evidence="2">
    <location>
        <begin position="1"/>
        <end position="55"/>
    </location>
</feature>
<dbReference type="EMBL" id="MTBO01000018">
    <property type="protein sequence ID" value="OSI16086.1"/>
    <property type="molecule type" value="Genomic_DNA"/>
</dbReference>
<accession>A0A1X3D8F7</accession>
<organism evidence="3 4">
    <name type="scientific">Neisseria dentiae</name>
    <dbReference type="NCBI Taxonomy" id="194197"/>
    <lineage>
        <taxon>Bacteria</taxon>
        <taxon>Pseudomonadati</taxon>
        <taxon>Pseudomonadota</taxon>
        <taxon>Betaproteobacteria</taxon>
        <taxon>Neisseriales</taxon>
        <taxon>Neisseriaceae</taxon>
        <taxon>Neisseria</taxon>
    </lineage>
</organism>
<sequence length="150" mass="16574">MNGSSDEQHVAAAKLANSSTEADRTGQIWEAEQNDIKIAPSSRDTTVTNTAEAASPSLQVKIRNANKAKKQAPRKPIIVPHITTAPAKQQLSRNQILQNEIRNEQTALVRTKAQLNVAKKKGDKAKTSRLEQEVRDREASIRAIQAEMKR</sequence>
<keyword evidence="4" id="KW-1185">Reference proteome</keyword>
<evidence type="ECO:0000313" key="4">
    <source>
        <dbReference type="Proteomes" id="UP000193118"/>
    </source>
</evidence>
<keyword evidence="1" id="KW-0175">Coiled coil</keyword>
<dbReference type="AlphaFoldDB" id="A0A1X3D8F7"/>
<comment type="caution">
    <text evidence="3">The sequence shown here is derived from an EMBL/GenBank/DDBJ whole genome shotgun (WGS) entry which is preliminary data.</text>
</comment>
<proteinExistence type="predicted"/>
<feature type="compositionally biased region" description="Polar residues" evidence="2">
    <location>
        <begin position="42"/>
        <end position="55"/>
    </location>
</feature>
<evidence type="ECO:0000256" key="1">
    <source>
        <dbReference type="SAM" id="Coils"/>
    </source>
</evidence>
<protein>
    <submittedName>
        <fullName evidence="3">Uncharacterized protein</fullName>
    </submittedName>
</protein>